<organism evidence="1 2">
    <name type="scientific">Trichinella nativa</name>
    <dbReference type="NCBI Taxonomy" id="6335"/>
    <lineage>
        <taxon>Eukaryota</taxon>
        <taxon>Metazoa</taxon>
        <taxon>Ecdysozoa</taxon>
        <taxon>Nematoda</taxon>
        <taxon>Enoplea</taxon>
        <taxon>Dorylaimia</taxon>
        <taxon>Trichinellida</taxon>
        <taxon>Trichinellidae</taxon>
        <taxon>Trichinella</taxon>
    </lineage>
</organism>
<evidence type="ECO:0000313" key="2">
    <source>
        <dbReference type="Proteomes" id="UP000054721"/>
    </source>
</evidence>
<dbReference type="AlphaFoldDB" id="A0A0V1LFU7"/>
<name>A0A0V1LFU7_9BILA</name>
<evidence type="ECO:0000313" key="1">
    <source>
        <dbReference type="EMBL" id="KRZ58384.1"/>
    </source>
</evidence>
<dbReference type="Proteomes" id="UP000054721">
    <property type="component" value="Unassembled WGS sequence"/>
</dbReference>
<accession>A0A0V1LFU7</accession>
<protein>
    <submittedName>
        <fullName evidence="1">Uncharacterized protein</fullName>
    </submittedName>
</protein>
<sequence>MHEDSTKPTCICLNARDVNDDQLFIYHFDDTVDLSESVTVSCNRAKLRKHYDLREMFGKN</sequence>
<gene>
    <name evidence="1" type="ORF">T02_6858</name>
</gene>
<dbReference type="EMBL" id="JYDW01000058">
    <property type="protein sequence ID" value="KRZ58384.1"/>
    <property type="molecule type" value="Genomic_DNA"/>
</dbReference>
<comment type="caution">
    <text evidence="1">The sequence shown here is derived from an EMBL/GenBank/DDBJ whole genome shotgun (WGS) entry which is preliminary data.</text>
</comment>
<reference evidence="1 2" key="1">
    <citation type="submission" date="2015-05" db="EMBL/GenBank/DDBJ databases">
        <title>Evolution of Trichinella species and genotypes.</title>
        <authorList>
            <person name="Korhonen P.K."/>
            <person name="Edoardo P."/>
            <person name="Giuseppe L.R."/>
            <person name="Gasser R.B."/>
        </authorList>
    </citation>
    <scope>NUCLEOTIDE SEQUENCE [LARGE SCALE GENOMIC DNA]</scope>
    <source>
        <strain evidence="1">ISS10</strain>
    </source>
</reference>
<proteinExistence type="predicted"/>
<keyword evidence="2" id="KW-1185">Reference proteome</keyword>